<dbReference type="Proteomes" id="UP000441354">
    <property type="component" value="Unassembled WGS sequence"/>
</dbReference>
<reference evidence="1 2" key="1">
    <citation type="journal article" date="2014" name="Arch. Microbiol.">
        <title>Bacillus mesophilum sp. nov., strain IITR-54T, a novel 4-chlorobiphenyl dechlorinating bacterium.</title>
        <authorList>
            <person name="Manickam N."/>
            <person name="Singh N.K."/>
            <person name="Bajaj A."/>
            <person name="Kumar R.M."/>
            <person name="Kaur G."/>
            <person name="Kaur N."/>
            <person name="Bala M."/>
            <person name="Kumar A."/>
            <person name="Mayilraj S."/>
        </authorList>
    </citation>
    <scope>NUCLEOTIDE SEQUENCE [LARGE SCALE GENOMIC DNA]</scope>
    <source>
        <strain evidence="1 2">IITR-54</strain>
    </source>
</reference>
<dbReference type="InterPro" id="IPR018775">
    <property type="entry name" value="RlaP"/>
</dbReference>
<evidence type="ECO:0000313" key="1">
    <source>
        <dbReference type="EMBL" id="KAB2330630.1"/>
    </source>
</evidence>
<name>A0A7V7RJ50_9BACI</name>
<gene>
    <name evidence="1" type="ORF">F7732_18450</name>
</gene>
<dbReference type="EMBL" id="WBOT01000007">
    <property type="protein sequence ID" value="KAB2330630.1"/>
    <property type="molecule type" value="Genomic_DNA"/>
</dbReference>
<dbReference type="RefSeq" id="WP_151575560.1">
    <property type="nucleotide sequence ID" value="NZ_WBOT01000007.1"/>
</dbReference>
<dbReference type="OrthoDB" id="9796845at2"/>
<organism evidence="1 2">
    <name type="scientific">Bacillus mesophilum</name>
    <dbReference type="NCBI Taxonomy" id="1071718"/>
    <lineage>
        <taxon>Bacteria</taxon>
        <taxon>Bacillati</taxon>
        <taxon>Bacillota</taxon>
        <taxon>Bacilli</taxon>
        <taxon>Bacillales</taxon>
        <taxon>Bacillaceae</taxon>
        <taxon>Bacillus</taxon>
    </lineage>
</organism>
<dbReference type="Pfam" id="PF10127">
    <property type="entry name" value="RlaP"/>
    <property type="match status" value="1"/>
</dbReference>
<protein>
    <submittedName>
        <fullName evidence="1">Nucleotidyltransferase domain-containing protein</fullName>
    </submittedName>
</protein>
<accession>A0A7V7RJ50</accession>
<proteinExistence type="predicted"/>
<dbReference type="PANTHER" id="PTHR34817:SF2">
    <property type="entry name" value="NUCLEOTIDYLTRANSFERASE"/>
    <property type="match status" value="1"/>
</dbReference>
<comment type="caution">
    <text evidence="1">The sequence shown here is derived from an EMBL/GenBank/DDBJ whole genome shotgun (WGS) entry which is preliminary data.</text>
</comment>
<keyword evidence="1" id="KW-0808">Transferase</keyword>
<dbReference type="GO" id="GO:0016740">
    <property type="term" value="F:transferase activity"/>
    <property type="evidence" value="ECO:0007669"/>
    <property type="project" value="UniProtKB-KW"/>
</dbReference>
<evidence type="ECO:0000313" key="2">
    <source>
        <dbReference type="Proteomes" id="UP000441354"/>
    </source>
</evidence>
<sequence>MRSEIIRYLNKIEEDNHVKIIYACESGSRVWGYSASNSDYDVRFVYIHHPDYYLSIDPIGIGEKRDVMEQTPHHLLDFVGWDLTKALKMLRKSNPSFLEWLYSPTIYVEKFKAADEMREFTNTILSPQICLFHYIKMAEGNLKNAEKRTDFHLKSWINILRPLLAAKWIEEKQTFPPLNVQLQLQELNLEDDLNQIGRKLLAREQEGLEDKLSLFSDYAKQELSLLLTAAKKRTKKPGNYTEDFNAIFRKTLKKAWQEEV</sequence>
<keyword evidence="2" id="KW-1185">Reference proteome</keyword>
<dbReference type="AlphaFoldDB" id="A0A7V7RJ50"/>
<dbReference type="PANTHER" id="PTHR34817">
    <property type="entry name" value="NUCLEOTIDYLTRANSFERASE"/>
    <property type="match status" value="1"/>
</dbReference>